<dbReference type="Proteomes" id="UP000306985">
    <property type="component" value="Unassembled WGS sequence"/>
</dbReference>
<dbReference type="OrthoDB" id="128186at2"/>
<dbReference type="PANTHER" id="PTHR48081">
    <property type="entry name" value="AB HYDROLASE SUPERFAMILY PROTEIN C4A8.06C"/>
    <property type="match status" value="1"/>
</dbReference>
<dbReference type="PANTHER" id="PTHR48081:SF8">
    <property type="entry name" value="ALPHA_BETA HYDROLASE FOLD-3 DOMAIN-CONTAINING PROTEIN-RELATED"/>
    <property type="match status" value="1"/>
</dbReference>
<keyword evidence="4" id="KW-1185">Reference proteome</keyword>
<accession>A0A4U6QLH7</accession>
<keyword evidence="1 3" id="KW-0378">Hydrolase</keyword>
<dbReference type="Pfam" id="PF07859">
    <property type="entry name" value="Abhydrolase_3"/>
    <property type="match status" value="1"/>
</dbReference>
<proteinExistence type="predicted"/>
<gene>
    <name evidence="3" type="ORF">FDO65_05030</name>
</gene>
<dbReference type="InterPro" id="IPR029058">
    <property type="entry name" value="AB_hydrolase_fold"/>
</dbReference>
<comment type="caution">
    <text evidence="3">The sequence shown here is derived from an EMBL/GenBank/DDBJ whole genome shotgun (WGS) entry which is preliminary data.</text>
</comment>
<evidence type="ECO:0000256" key="1">
    <source>
        <dbReference type="ARBA" id="ARBA00022801"/>
    </source>
</evidence>
<reference evidence="3 4" key="1">
    <citation type="submission" date="2019-05" db="EMBL/GenBank/DDBJ databases">
        <title>Nakamurella sp. N5BH11, whole genome shotgun sequence.</title>
        <authorList>
            <person name="Tuo L."/>
        </authorList>
    </citation>
    <scope>NUCLEOTIDE SEQUENCE [LARGE SCALE GENOMIC DNA]</scope>
    <source>
        <strain evidence="3 4">N5BH11</strain>
    </source>
</reference>
<dbReference type="EMBL" id="SZZH01000001">
    <property type="protein sequence ID" value="TKV61016.1"/>
    <property type="molecule type" value="Genomic_DNA"/>
</dbReference>
<dbReference type="InterPro" id="IPR013094">
    <property type="entry name" value="AB_hydrolase_3"/>
</dbReference>
<dbReference type="RefSeq" id="WP_137448319.1">
    <property type="nucleotide sequence ID" value="NZ_SZZH01000001.1"/>
</dbReference>
<evidence type="ECO:0000313" key="3">
    <source>
        <dbReference type="EMBL" id="TKV61016.1"/>
    </source>
</evidence>
<dbReference type="Gene3D" id="3.40.50.1820">
    <property type="entry name" value="alpha/beta hydrolase"/>
    <property type="match status" value="1"/>
</dbReference>
<feature type="domain" description="Alpha/beta hydrolase fold-3" evidence="2">
    <location>
        <begin position="83"/>
        <end position="289"/>
    </location>
</feature>
<evidence type="ECO:0000313" key="4">
    <source>
        <dbReference type="Proteomes" id="UP000306985"/>
    </source>
</evidence>
<name>A0A4U6QLH7_9ACTN</name>
<evidence type="ECO:0000259" key="2">
    <source>
        <dbReference type="Pfam" id="PF07859"/>
    </source>
</evidence>
<dbReference type="InterPro" id="IPR050300">
    <property type="entry name" value="GDXG_lipolytic_enzyme"/>
</dbReference>
<organism evidence="3 4">
    <name type="scientific">Nakamurella flava</name>
    <dbReference type="NCBI Taxonomy" id="2576308"/>
    <lineage>
        <taxon>Bacteria</taxon>
        <taxon>Bacillati</taxon>
        <taxon>Actinomycetota</taxon>
        <taxon>Actinomycetes</taxon>
        <taxon>Nakamurellales</taxon>
        <taxon>Nakamurellaceae</taxon>
        <taxon>Nakamurella</taxon>
    </lineage>
</organism>
<protein>
    <submittedName>
        <fullName evidence="3">Alpha/beta hydrolase</fullName>
    </submittedName>
</protein>
<dbReference type="SUPFAM" id="SSF53474">
    <property type="entry name" value="alpha/beta-Hydrolases"/>
    <property type="match status" value="1"/>
</dbReference>
<sequence>MSLHPVVRQFLDSAEDMGDPLAPPARRRAEIIAAADEMYLRTGLPGEPADVDDRWIDVDGGTLRLRRYRPVGATDADVLPVHVFLHGGGWWLSSIDELVNDALCRARCARLGITVVAVDYRMAPEHPFPVPFDDCYAALTDLAEHAAQWLIDPANISIGGVSAGANLAAAVALASRDRGGPALRLVLLEVPVVDLTLDTMRSSGVPDDYGITVPGMERCVELYLPDAALARDPRVSPLFAADLTGFPATRVLTAEFDPLRRDGQLFADRLRASGVPVEHTVYPGAIHGSLSLTGVWAPARQWWDDAVDALRTAHRSPALSTAPAVVDV</sequence>
<dbReference type="AlphaFoldDB" id="A0A4U6QLH7"/>
<dbReference type="GO" id="GO:0016787">
    <property type="term" value="F:hydrolase activity"/>
    <property type="evidence" value="ECO:0007669"/>
    <property type="project" value="UniProtKB-KW"/>
</dbReference>